<dbReference type="CDD" id="cd12151">
    <property type="entry name" value="F1-ATPase_gamma"/>
    <property type="match status" value="1"/>
</dbReference>
<name>A0AA46I633_9FUSO</name>
<dbReference type="GO" id="GO:0005524">
    <property type="term" value="F:ATP binding"/>
    <property type="evidence" value="ECO:0007669"/>
    <property type="project" value="UniProtKB-UniRule"/>
</dbReference>
<evidence type="ECO:0000256" key="11">
    <source>
        <dbReference type="SAM" id="Coils"/>
    </source>
</evidence>
<comment type="function">
    <text evidence="1 10">Produces ATP from ADP in the presence of a proton gradient across the membrane. The gamma chain is believed to be important in regulating ATPase activity and the flow of protons through the CF(0) complex.</text>
</comment>
<dbReference type="PROSITE" id="PS00153">
    <property type="entry name" value="ATPASE_GAMMA"/>
    <property type="match status" value="1"/>
</dbReference>
<comment type="subunit">
    <text evidence="10">F-type ATPases have 2 components, CF(1) - the catalytic core - and CF(0) - the membrane proton channel. CF(1) has five subunits: alpha(3), beta(3), gamma(1), delta(1), epsilon(1). CF(0) has three main subunits: a, b and c.</text>
</comment>
<dbReference type="AlphaFoldDB" id="A0AA46I633"/>
<dbReference type="FunFam" id="1.10.287.80:FF:000001">
    <property type="entry name" value="ATP synthase gamma chain"/>
    <property type="match status" value="1"/>
</dbReference>
<comment type="caution">
    <text evidence="12">The sequence shown here is derived from an EMBL/GenBank/DDBJ whole genome shotgun (WGS) entry which is preliminary data.</text>
</comment>
<organism evidence="12 13">
    <name type="scientific">Hypnocyclicus thermotrophus</name>
    <dbReference type="NCBI Taxonomy" id="1627895"/>
    <lineage>
        <taxon>Bacteria</taxon>
        <taxon>Fusobacteriati</taxon>
        <taxon>Fusobacteriota</taxon>
        <taxon>Fusobacteriia</taxon>
        <taxon>Fusobacteriales</taxon>
        <taxon>Fusobacteriaceae</taxon>
        <taxon>Hypnocyclicus</taxon>
    </lineage>
</organism>
<dbReference type="PANTHER" id="PTHR11693">
    <property type="entry name" value="ATP SYNTHASE GAMMA CHAIN"/>
    <property type="match status" value="1"/>
</dbReference>
<sequence>MAKTKEIKTRIKSVQSTHQITNAMNIVSSTKFRRFSIMVENSRPYSEGVTRILSNVVSSTKHLKHPLFDGKENIKKIAVIVMTSDRGLCGSFNSTAIKALEKIRQDNPDKSISVIAVGKKIRDYARKRELDLKAEYIQLIPELMFDKAKEIAENIIEFYNEDIFDEVYMVYSKFYSAVRWEVTTKKMLPIERKESESKVPYIFEPSEEGILDTLIPKTLNIEIYQAILENTASEHAARRQAMQNATDNAEEMIADLTLQYNRERQAAITQEISEIVSGASAI</sequence>
<evidence type="ECO:0000256" key="1">
    <source>
        <dbReference type="ARBA" id="ARBA00003456"/>
    </source>
</evidence>
<dbReference type="GO" id="GO:0045259">
    <property type="term" value="C:proton-transporting ATP synthase complex"/>
    <property type="evidence" value="ECO:0007669"/>
    <property type="project" value="UniProtKB-KW"/>
</dbReference>
<protein>
    <recommendedName>
        <fullName evidence="10">ATP synthase gamma chain</fullName>
    </recommendedName>
    <alternativeName>
        <fullName evidence="10">ATP synthase F1 sector gamma subunit</fullName>
    </alternativeName>
    <alternativeName>
        <fullName evidence="10">F-ATPase gamma subunit</fullName>
    </alternativeName>
</protein>
<evidence type="ECO:0000313" key="13">
    <source>
        <dbReference type="Proteomes" id="UP000294678"/>
    </source>
</evidence>
<accession>A0AA46I633</accession>
<dbReference type="EMBL" id="SOBG01000004">
    <property type="protein sequence ID" value="TDT70535.1"/>
    <property type="molecule type" value="Genomic_DNA"/>
</dbReference>
<keyword evidence="7 10" id="KW-0472">Membrane</keyword>
<proteinExistence type="inferred from homology"/>
<dbReference type="PANTHER" id="PTHR11693:SF22">
    <property type="entry name" value="ATP SYNTHASE SUBUNIT GAMMA, MITOCHONDRIAL"/>
    <property type="match status" value="1"/>
</dbReference>
<dbReference type="RefSeq" id="WP_134112969.1">
    <property type="nucleotide sequence ID" value="NZ_SOBG01000004.1"/>
</dbReference>
<evidence type="ECO:0000256" key="6">
    <source>
        <dbReference type="ARBA" id="ARBA00023065"/>
    </source>
</evidence>
<dbReference type="GO" id="GO:0042777">
    <property type="term" value="P:proton motive force-driven plasma membrane ATP synthesis"/>
    <property type="evidence" value="ECO:0007669"/>
    <property type="project" value="UniProtKB-UniRule"/>
</dbReference>
<evidence type="ECO:0000256" key="10">
    <source>
        <dbReference type="HAMAP-Rule" id="MF_00815"/>
    </source>
</evidence>
<gene>
    <name evidence="10" type="primary">atpG</name>
    <name evidence="12" type="ORF">EV215_1081</name>
</gene>
<dbReference type="Gene3D" id="3.40.1380.10">
    <property type="match status" value="1"/>
</dbReference>
<evidence type="ECO:0000256" key="9">
    <source>
        <dbReference type="ARBA" id="ARBA00023310"/>
    </source>
</evidence>
<evidence type="ECO:0000256" key="5">
    <source>
        <dbReference type="ARBA" id="ARBA00022781"/>
    </source>
</evidence>
<dbReference type="GO" id="GO:0046933">
    <property type="term" value="F:proton-transporting ATP synthase activity, rotational mechanism"/>
    <property type="evidence" value="ECO:0007669"/>
    <property type="project" value="UniProtKB-UniRule"/>
</dbReference>
<evidence type="ECO:0000256" key="7">
    <source>
        <dbReference type="ARBA" id="ARBA00023136"/>
    </source>
</evidence>
<keyword evidence="10" id="KW-1003">Cell membrane</keyword>
<dbReference type="NCBIfam" id="TIGR01146">
    <property type="entry name" value="ATPsyn_F1gamma"/>
    <property type="match status" value="1"/>
</dbReference>
<keyword evidence="9 10" id="KW-0066">ATP synthesis</keyword>
<dbReference type="GO" id="GO:0005886">
    <property type="term" value="C:plasma membrane"/>
    <property type="evidence" value="ECO:0007669"/>
    <property type="project" value="UniProtKB-SubCell"/>
</dbReference>
<evidence type="ECO:0000256" key="4">
    <source>
        <dbReference type="ARBA" id="ARBA00022448"/>
    </source>
</evidence>
<comment type="similarity">
    <text evidence="3 10">Belongs to the ATPase gamma chain family.</text>
</comment>
<dbReference type="Pfam" id="PF00231">
    <property type="entry name" value="ATP-synt"/>
    <property type="match status" value="1"/>
</dbReference>
<keyword evidence="5 10" id="KW-0375">Hydrogen ion transport</keyword>
<keyword evidence="13" id="KW-1185">Reference proteome</keyword>
<feature type="coiled-coil region" evidence="11">
    <location>
        <begin position="239"/>
        <end position="266"/>
    </location>
</feature>
<keyword evidence="6 10" id="KW-0406">Ion transport</keyword>
<dbReference type="PRINTS" id="PR00126">
    <property type="entry name" value="ATPASEGAMMA"/>
</dbReference>
<keyword evidence="4 10" id="KW-0813">Transport</keyword>
<evidence type="ECO:0000256" key="8">
    <source>
        <dbReference type="ARBA" id="ARBA00023196"/>
    </source>
</evidence>
<evidence type="ECO:0000256" key="2">
    <source>
        <dbReference type="ARBA" id="ARBA00004170"/>
    </source>
</evidence>
<dbReference type="InterPro" id="IPR023632">
    <property type="entry name" value="ATP_synth_F1_gsu_CS"/>
</dbReference>
<evidence type="ECO:0000313" key="12">
    <source>
        <dbReference type="EMBL" id="TDT70535.1"/>
    </source>
</evidence>
<dbReference type="Proteomes" id="UP000294678">
    <property type="component" value="Unassembled WGS sequence"/>
</dbReference>
<keyword evidence="11" id="KW-0175">Coiled coil</keyword>
<reference evidence="12 13" key="1">
    <citation type="submission" date="2019-03" db="EMBL/GenBank/DDBJ databases">
        <title>Genomic Encyclopedia of Type Strains, Phase IV (KMG-IV): sequencing the most valuable type-strain genomes for metagenomic binning, comparative biology and taxonomic classification.</title>
        <authorList>
            <person name="Goeker M."/>
        </authorList>
    </citation>
    <scope>NUCLEOTIDE SEQUENCE [LARGE SCALE GENOMIC DNA]</scope>
    <source>
        <strain evidence="12 13">DSM 100055</strain>
    </source>
</reference>
<dbReference type="HAMAP" id="MF_00815">
    <property type="entry name" value="ATP_synth_gamma_bact"/>
    <property type="match status" value="1"/>
</dbReference>
<keyword evidence="8 10" id="KW-0139">CF(1)</keyword>
<dbReference type="InterPro" id="IPR000131">
    <property type="entry name" value="ATP_synth_F1_gsu"/>
</dbReference>
<dbReference type="SUPFAM" id="SSF52943">
    <property type="entry name" value="ATP synthase (F1-ATPase), gamma subunit"/>
    <property type="match status" value="1"/>
</dbReference>
<dbReference type="Gene3D" id="1.10.287.80">
    <property type="entry name" value="ATP synthase, gamma subunit, helix hairpin domain"/>
    <property type="match status" value="1"/>
</dbReference>
<evidence type="ECO:0000256" key="3">
    <source>
        <dbReference type="ARBA" id="ARBA00007681"/>
    </source>
</evidence>
<dbReference type="InterPro" id="IPR035968">
    <property type="entry name" value="ATP_synth_F1_ATPase_gsu"/>
</dbReference>
<comment type="subcellular location">
    <subcellularLocation>
        <location evidence="10">Cell membrane</location>
        <topology evidence="10">Peripheral membrane protein</topology>
    </subcellularLocation>
    <subcellularLocation>
        <location evidence="2">Membrane</location>
        <topology evidence="2">Peripheral membrane protein</topology>
    </subcellularLocation>
</comment>